<dbReference type="PANTHER" id="PTHR30514:SF18">
    <property type="entry name" value="RPIR-FAMILY TRANSCRIPTIONAL REGULATOR"/>
    <property type="match status" value="1"/>
</dbReference>
<dbReference type="RefSeq" id="WP_072748146.1">
    <property type="nucleotide sequence ID" value="NZ_FOHL01000001.1"/>
</dbReference>
<dbReference type="GO" id="GO:0097367">
    <property type="term" value="F:carbohydrate derivative binding"/>
    <property type="evidence" value="ECO:0007669"/>
    <property type="project" value="InterPro"/>
</dbReference>
<dbReference type="SUPFAM" id="SSF53697">
    <property type="entry name" value="SIS domain"/>
    <property type="match status" value="1"/>
</dbReference>
<dbReference type="Gene3D" id="1.10.10.10">
    <property type="entry name" value="Winged helix-like DNA-binding domain superfamily/Winged helix DNA-binding domain"/>
    <property type="match status" value="1"/>
</dbReference>
<accession>A0A1M7TV27</accession>
<evidence type="ECO:0000259" key="4">
    <source>
        <dbReference type="PROSITE" id="PS51071"/>
    </source>
</evidence>
<dbReference type="InterPro" id="IPR036388">
    <property type="entry name" value="WH-like_DNA-bd_sf"/>
</dbReference>
<dbReference type="GO" id="GO:0003700">
    <property type="term" value="F:DNA-binding transcription factor activity"/>
    <property type="evidence" value="ECO:0007669"/>
    <property type="project" value="InterPro"/>
</dbReference>
<dbReference type="EMBL" id="FRDL01000010">
    <property type="protein sequence ID" value="SHN74584.1"/>
    <property type="molecule type" value="Genomic_DNA"/>
</dbReference>
<dbReference type="Gene3D" id="3.40.50.10490">
    <property type="entry name" value="Glucose-6-phosphate isomerase like protein, domain 1"/>
    <property type="match status" value="1"/>
</dbReference>
<evidence type="ECO:0000256" key="3">
    <source>
        <dbReference type="ARBA" id="ARBA00023163"/>
    </source>
</evidence>
<proteinExistence type="predicted"/>
<reference evidence="5 6" key="1">
    <citation type="submission" date="2016-12" db="EMBL/GenBank/DDBJ databases">
        <authorList>
            <person name="Song W.-J."/>
            <person name="Kurnit D.M."/>
        </authorList>
    </citation>
    <scope>NUCLEOTIDE SEQUENCE [LARGE SCALE GENOMIC DNA]</scope>
    <source>
        <strain evidence="5 6">CGMCC 1.10808</strain>
    </source>
</reference>
<dbReference type="OrthoDB" id="3574600at2"/>
<evidence type="ECO:0000313" key="5">
    <source>
        <dbReference type="EMBL" id="SHN74584.1"/>
    </source>
</evidence>
<dbReference type="InterPro" id="IPR035472">
    <property type="entry name" value="RpiR-like_SIS"/>
</dbReference>
<organism evidence="5 6">
    <name type="scientific">Oceanicella actignis</name>
    <dbReference type="NCBI Taxonomy" id="1189325"/>
    <lineage>
        <taxon>Bacteria</taxon>
        <taxon>Pseudomonadati</taxon>
        <taxon>Pseudomonadota</taxon>
        <taxon>Alphaproteobacteria</taxon>
        <taxon>Rhodobacterales</taxon>
        <taxon>Paracoccaceae</taxon>
        <taxon>Oceanicella</taxon>
    </lineage>
</organism>
<dbReference type="Proteomes" id="UP000184066">
    <property type="component" value="Unassembled WGS sequence"/>
</dbReference>
<dbReference type="Pfam" id="PF01380">
    <property type="entry name" value="SIS"/>
    <property type="match status" value="1"/>
</dbReference>
<dbReference type="PROSITE" id="PS51071">
    <property type="entry name" value="HTH_RPIR"/>
    <property type="match status" value="1"/>
</dbReference>
<evidence type="ECO:0000313" key="6">
    <source>
        <dbReference type="Proteomes" id="UP000184066"/>
    </source>
</evidence>
<dbReference type="SUPFAM" id="SSF46689">
    <property type="entry name" value="Homeodomain-like"/>
    <property type="match status" value="1"/>
</dbReference>
<feature type="domain" description="HTH rpiR-type" evidence="4">
    <location>
        <begin position="6"/>
        <end position="82"/>
    </location>
</feature>
<dbReference type="STRING" id="1189325.SAMN04488119_101496"/>
<keyword evidence="6" id="KW-1185">Reference proteome</keyword>
<dbReference type="InterPro" id="IPR001347">
    <property type="entry name" value="SIS_dom"/>
</dbReference>
<evidence type="ECO:0000256" key="2">
    <source>
        <dbReference type="ARBA" id="ARBA00023125"/>
    </source>
</evidence>
<dbReference type="InterPro" id="IPR000281">
    <property type="entry name" value="HTH_RpiR"/>
</dbReference>
<name>A0A1M7TV27_9RHOB</name>
<dbReference type="PANTHER" id="PTHR30514">
    <property type="entry name" value="GLUCOKINASE"/>
    <property type="match status" value="1"/>
</dbReference>
<dbReference type="InterPro" id="IPR009057">
    <property type="entry name" value="Homeodomain-like_sf"/>
</dbReference>
<protein>
    <submittedName>
        <fullName evidence="5">Transcriptional regulator, RpiR family</fullName>
    </submittedName>
</protein>
<dbReference type="CDD" id="cd05013">
    <property type="entry name" value="SIS_RpiR"/>
    <property type="match status" value="1"/>
</dbReference>
<dbReference type="AlphaFoldDB" id="A0A1M7TV27"/>
<sequence>MAADDRTVAERLRARFEDLTRAERQLADAMLRDYPMLGLGSITALAEAAHVSSPTVVRLARKLGYGGFSDLQAALRDELQATISNPIARHDRWAEDAPAAHALNRFADVALSNMRQTISSIDPADFDAAAALLADRRRAVFVTGGRISHALADYLYTHLQVIRARVTLAPGHGATWPHHALEIRAGDVLMMFDMRRYERDLLRFAEAASEAGAQIVLITDQWGSPIAKLAAHSFHARIEAPSAWDSNVAPMVLVEALLAAVEARDWDDTRERMRRLEALFDRSRTFRKFT</sequence>
<gene>
    <name evidence="5" type="ORF">SAMN05216200_11076</name>
</gene>
<dbReference type="InterPro" id="IPR047640">
    <property type="entry name" value="RpiR-like"/>
</dbReference>
<dbReference type="InterPro" id="IPR046348">
    <property type="entry name" value="SIS_dom_sf"/>
</dbReference>
<keyword evidence="2" id="KW-0238">DNA-binding</keyword>
<dbReference type="GO" id="GO:1901135">
    <property type="term" value="P:carbohydrate derivative metabolic process"/>
    <property type="evidence" value="ECO:0007669"/>
    <property type="project" value="InterPro"/>
</dbReference>
<dbReference type="GO" id="GO:0003677">
    <property type="term" value="F:DNA binding"/>
    <property type="evidence" value="ECO:0007669"/>
    <property type="project" value="UniProtKB-KW"/>
</dbReference>
<keyword evidence="1" id="KW-0805">Transcription regulation</keyword>
<dbReference type="Pfam" id="PF01418">
    <property type="entry name" value="HTH_6"/>
    <property type="match status" value="1"/>
</dbReference>
<keyword evidence="3" id="KW-0804">Transcription</keyword>
<evidence type="ECO:0000256" key="1">
    <source>
        <dbReference type="ARBA" id="ARBA00023015"/>
    </source>
</evidence>